<evidence type="ECO:0000313" key="3">
    <source>
        <dbReference type="EMBL" id="SVA50515.1"/>
    </source>
</evidence>
<dbReference type="EMBL" id="UINC01011442">
    <property type="protein sequence ID" value="SVA50515.1"/>
    <property type="molecule type" value="Genomic_DNA"/>
</dbReference>
<dbReference type="GO" id="GO:0033539">
    <property type="term" value="P:fatty acid beta-oxidation using acyl-CoA dehydrogenase"/>
    <property type="evidence" value="ECO:0007669"/>
    <property type="project" value="TreeGrafter"/>
</dbReference>
<dbReference type="AlphaFoldDB" id="A0A381WDE0"/>
<evidence type="ECO:0000256" key="1">
    <source>
        <dbReference type="ARBA" id="ARBA00023002"/>
    </source>
</evidence>
<accession>A0A381WDE0</accession>
<dbReference type="GO" id="GO:0050660">
    <property type="term" value="F:flavin adenine dinucleotide binding"/>
    <property type="evidence" value="ECO:0007669"/>
    <property type="project" value="InterPro"/>
</dbReference>
<protein>
    <recommendedName>
        <fullName evidence="2">Acyl-CoA dehydrogenase C-terminal domain-containing protein</fullName>
    </recommendedName>
</protein>
<dbReference type="Pfam" id="PF08028">
    <property type="entry name" value="Acyl-CoA_dh_2"/>
    <property type="match status" value="1"/>
</dbReference>
<dbReference type="PIRSF" id="PIRSF016578">
    <property type="entry name" value="HsaA"/>
    <property type="match status" value="1"/>
</dbReference>
<dbReference type="InterPro" id="IPR037069">
    <property type="entry name" value="AcylCoA_DH/ox_N_sf"/>
</dbReference>
<proteinExistence type="predicted"/>
<dbReference type="SUPFAM" id="SSF56645">
    <property type="entry name" value="Acyl-CoA dehydrogenase NM domain-like"/>
    <property type="match status" value="1"/>
</dbReference>
<dbReference type="PANTHER" id="PTHR48083">
    <property type="entry name" value="MEDIUM-CHAIN SPECIFIC ACYL-COA DEHYDROGENASE, MITOCHONDRIAL-RELATED"/>
    <property type="match status" value="1"/>
</dbReference>
<dbReference type="InterPro" id="IPR036250">
    <property type="entry name" value="AcylCo_DH-like_C"/>
</dbReference>
<dbReference type="InterPro" id="IPR013107">
    <property type="entry name" value="Acyl-CoA_DH_C"/>
</dbReference>
<name>A0A381WDE0_9ZZZZ</name>
<dbReference type="InterPro" id="IPR046373">
    <property type="entry name" value="Acyl-CoA_Oxase/DH_mid-dom_sf"/>
</dbReference>
<dbReference type="Gene3D" id="1.10.540.10">
    <property type="entry name" value="Acyl-CoA dehydrogenase/oxidase, N-terminal domain"/>
    <property type="match status" value="1"/>
</dbReference>
<dbReference type="InterPro" id="IPR009100">
    <property type="entry name" value="AcylCoA_DH/oxidase_NM_dom_sf"/>
</dbReference>
<organism evidence="3">
    <name type="scientific">marine metagenome</name>
    <dbReference type="NCBI Taxonomy" id="408172"/>
    <lineage>
        <taxon>unclassified sequences</taxon>
        <taxon>metagenomes</taxon>
        <taxon>ecological metagenomes</taxon>
    </lineage>
</organism>
<dbReference type="GO" id="GO:0003995">
    <property type="term" value="F:acyl-CoA dehydrogenase activity"/>
    <property type="evidence" value="ECO:0007669"/>
    <property type="project" value="TreeGrafter"/>
</dbReference>
<dbReference type="InterPro" id="IPR050741">
    <property type="entry name" value="Acyl-CoA_dehydrogenase"/>
</dbReference>
<reference evidence="3" key="1">
    <citation type="submission" date="2018-05" db="EMBL/GenBank/DDBJ databases">
        <authorList>
            <person name="Lanie J.A."/>
            <person name="Ng W.-L."/>
            <person name="Kazmierczak K.M."/>
            <person name="Andrzejewski T.M."/>
            <person name="Davidsen T.M."/>
            <person name="Wayne K.J."/>
            <person name="Tettelin H."/>
            <person name="Glass J.I."/>
            <person name="Rusch D."/>
            <person name="Podicherti R."/>
            <person name="Tsui H.-C.T."/>
            <person name="Winkler M.E."/>
        </authorList>
    </citation>
    <scope>NUCLEOTIDE SEQUENCE</scope>
</reference>
<dbReference type="Gene3D" id="1.20.140.10">
    <property type="entry name" value="Butyryl-CoA Dehydrogenase, subunit A, domain 3"/>
    <property type="match status" value="1"/>
</dbReference>
<dbReference type="PANTHER" id="PTHR48083:SF5">
    <property type="entry name" value="NRGC PROTEIN"/>
    <property type="match status" value="1"/>
</dbReference>
<keyword evidence="1" id="KW-0560">Oxidoreductase</keyword>
<dbReference type="Gene3D" id="2.40.110.10">
    <property type="entry name" value="Butyryl-CoA Dehydrogenase, subunit A, domain 2"/>
    <property type="match status" value="1"/>
</dbReference>
<dbReference type="GO" id="GO:0005737">
    <property type="term" value="C:cytoplasm"/>
    <property type="evidence" value="ECO:0007669"/>
    <property type="project" value="TreeGrafter"/>
</dbReference>
<sequence length="370" mass="39703">MPRSIEELVEAIQSHEAELNRTAVEADRLGSAPVSLVNIMRTIKVPMVKAPAEVGGDNLTLSEQVEFFAALSYANATAGWVGFNHAGAASAAAAKLPAKGFAEIFRDDAVPFFAGVAAPSGQYKTTDGGVVVSGKWKFASGCTHAEWALLTTLEIDAGGGICSIVIPQSEFEVTGEWNVMALKGTGSLDIECDDVFVPYHRIIEPQRDPERGGPEYAIPYPAYVAGENLGFTLGVTERFFDEAIVYARSKSRGVGSLLSRRGAFEYEIGKARTQIESVRALGIETMAKAWNQCQSMGAIDSQGIGEMMACVAYGSELCAEVVSHLFHFMGASAIFEGSVLERCFRDVHGSVQHLVASNEAYDRLGTDILR</sequence>
<gene>
    <name evidence="3" type="ORF">METZ01_LOCUS103369</name>
</gene>
<evidence type="ECO:0000259" key="2">
    <source>
        <dbReference type="Pfam" id="PF08028"/>
    </source>
</evidence>
<feature type="domain" description="Acyl-CoA dehydrogenase C-terminal" evidence="2">
    <location>
        <begin position="231"/>
        <end position="356"/>
    </location>
</feature>
<dbReference type="SUPFAM" id="SSF47203">
    <property type="entry name" value="Acyl-CoA dehydrogenase C-terminal domain-like"/>
    <property type="match status" value="1"/>
</dbReference>